<feature type="region of interest" description="Disordered" evidence="1">
    <location>
        <begin position="79"/>
        <end position="104"/>
    </location>
</feature>
<proteinExistence type="predicted"/>
<feature type="transmembrane region" description="Helical" evidence="2">
    <location>
        <begin position="35"/>
        <end position="59"/>
    </location>
</feature>
<keyword evidence="2" id="KW-1133">Transmembrane helix</keyword>
<sequence>MFVIRKKMIFLLFGFLLLVLKLSQIEPVSQWTWIMVSLPFAVAVVWMELIEPLMGLDALRQRREQKRFLARFDRDKQTSGLMSHGQVTRLERKSRDTQASKHGR</sequence>
<accession>A0ABQ5YV79</accession>
<evidence type="ECO:0000256" key="1">
    <source>
        <dbReference type="SAM" id="MobiDB-lite"/>
    </source>
</evidence>
<evidence type="ECO:0008006" key="5">
    <source>
        <dbReference type="Google" id="ProtNLM"/>
    </source>
</evidence>
<feature type="compositionally biased region" description="Basic and acidic residues" evidence="1">
    <location>
        <begin position="89"/>
        <end position="104"/>
    </location>
</feature>
<organism evidence="3 4">
    <name type="scientific">Limnobacter litoralis</name>
    <dbReference type="NCBI Taxonomy" id="481366"/>
    <lineage>
        <taxon>Bacteria</taxon>
        <taxon>Pseudomonadati</taxon>
        <taxon>Pseudomonadota</taxon>
        <taxon>Betaproteobacteria</taxon>
        <taxon>Burkholderiales</taxon>
        <taxon>Burkholderiaceae</taxon>
        <taxon>Limnobacter</taxon>
    </lineage>
</organism>
<comment type="caution">
    <text evidence="3">The sequence shown here is derived from an EMBL/GenBank/DDBJ whole genome shotgun (WGS) entry which is preliminary data.</text>
</comment>
<dbReference type="EMBL" id="BSOJ01000015">
    <property type="protein sequence ID" value="GLR26674.1"/>
    <property type="molecule type" value="Genomic_DNA"/>
</dbReference>
<dbReference type="Proteomes" id="UP001156664">
    <property type="component" value="Unassembled WGS sequence"/>
</dbReference>
<name>A0ABQ5YV79_9BURK</name>
<keyword evidence="2" id="KW-0812">Transmembrane</keyword>
<evidence type="ECO:0000313" key="4">
    <source>
        <dbReference type="Proteomes" id="UP001156664"/>
    </source>
</evidence>
<protein>
    <recommendedName>
        <fullName evidence="5">TIGR04438 family Trp-rich protein</fullName>
    </recommendedName>
</protein>
<reference evidence="4" key="1">
    <citation type="journal article" date="2019" name="Int. J. Syst. Evol. Microbiol.">
        <title>The Global Catalogue of Microorganisms (GCM) 10K type strain sequencing project: providing services to taxonomists for standard genome sequencing and annotation.</title>
        <authorList>
            <consortium name="The Broad Institute Genomics Platform"/>
            <consortium name="The Broad Institute Genome Sequencing Center for Infectious Disease"/>
            <person name="Wu L."/>
            <person name="Ma J."/>
        </authorList>
    </citation>
    <scope>NUCLEOTIDE SEQUENCE [LARGE SCALE GENOMIC DNA]</scope>
    <source>
        <strain evidence="4">NBRC 105857</strain>
    </source>
</reference>
<evidence type="ECO:0000256" key="2">
    <source>
        <dbReference type="SAM" id="Phobius"/>
    </source>
</evidence>
<gene>
    <name evidence="3" type="ORF">GCM10007875_17640</name>
</gene>
<dbReference type="InterPro" id="IPR031044">
    <property type="entry name" value="Small_Trp_rich"/>
</dbReference>
<keyword evidence="2" id="KW-0472">Membrane</keyword>
<evidence type="ECO:0000313" key="3">
    <source>
        <dbReference type="EMBL" id="GLR26674.1"/>
    </source>
</evidence>
<keyword evidence="4" id="KW-1185">Reference proteome</keyword>
<dbReference type="NCBIfam" id="TIGR04438">
    <property type="entry name" value="small_Trp_rich"/>
    <property type="match status" value="1"/>
</dbReference>